<evidence type="ECO:0000313" key="4">
    <source>
        <dbReference type="Proteomes" id="UP000648075"/>
    </source>
</evidence>
<feature type="domain" description="AMP-dependent synthetase/ligase" evidence="2">
    <location>
        <begin position="109"/>
        <end position="306"/>
    </location>
</feature>
<dbReference type="SMART" id="SM01236">
    <property type="entry name" value="Haem_oxygenase_2"/>
    <property type="match status" value="1"/>
</dbReference>
<dbReference type="Gene3D" id="3.40.50.12780">
    <property type="entry name" value="N-terminal domain of ligase-like"/>
    <property type="match status" value="1"/>
</dbReference>
<dbReference type="RefSeq" id="WP_189620117.1">
    <property type="nucleotide sequence ID" value="NZ_BMZA01000002.1"/>
</dbReference>
<dbReference type="AlphaFoldDB" id="A0A918PC77"/>
<dbReference type="GO" id="GO:0016874">
    <property type="term" value="F:ligase activity"/>
    <property type="evidence" value="ECO:0007669"/>
    <property type="project" value="UniProtKB-KW"/>
</dbReference>
<dbReference type="InterPro" id="IPR045851">
    <property type="entry name" value="AMP-bd_C_sf"/>
</dbReference>
<accession>A0A918PC77</accession>
<sequence>MTGLLTQIRRHAAAKPEGIALDPVIAAPVTWADLAERVAAEVSAIRAGQGADLAVLCQDHGVEAAVRELACLEAGVPVLSLPRFFTAEQAEHARRACGASGAGADASRPASSRLPHETARVTFTSGSTGTPQGVCLSAAHLLEVAGAVVETVGADQAGRHCAVLPPGILLETVAGFFATMLAGGTYVCPPQERLGLANPFRPDFARLVEVIGEARITSLIVVPEYLAGIVGVLEQGGLSLPDLTLVAVGGARVAPELLARARRCGLPVRQGYGLTECGSVVALEAADEAVSGSVGRPMPGVRVSIAPDGEIMLEGRMFLGTIGRPREPGVLATGDIGRIDDAGRLWIEGRKSALIVTSFGRNISPEWIETLLTAQPAVLQAMVHGDGLPAPEALLVPASPDADLAAAVAAVNAALPDYARIARWKEVSPFTADNAMLTGNGRLRRNAIAATWLDGTPPFFEELEAATWRERLRFLTIPQVRAGLAGTISRRAYVDYLGEAYHHVKHTVPLMQAARARLLHRPELVAALDEYIEEETGHEEWILSDIAAAGGDADAVRGGDPHPATRAMVDHAYARTATGNAAAFFGMVYVLESVSVALAQRGASAVADRLGLPPEAFTYLTSHGALDQHHMAFFADLVNGFASDDDRQAVLDMAREMFGLFGGVFGSIELEDTAHAAA</sequence>
<dbReference type="Proteomes" id="UP000648075">
    <property type="component" value="Unassembled WGS sequence"/>
</dbReference>
<dbReference type="SUPFAM" id="SSF56801">
    <property type="entry name" value="Acetyl-CoA synthetase-like"/>
    <property type="match status" value="1"/>
</dbReference>
<dbReference type="InterPro" id="IPR050237">
    <property type="entry name" value="ATP-dep_AMP-bd_enzyme"/>
</dbReference>
<dbReference type="Pfam" id="PF00501">
    <property type="entry name" value="AMP-binding"/>
    <property type="match status" value="1"/>
</dbReference>
<reference evidence="3" key="2">
    <citation type="submission" date="2020-09" db="EMBL/GenBank/DDBJ databases">
        <authorList>
            <person name="Sun Q."/>
            <person name="Kim S."/>
        </authorList>
    </citation>
    <scope>NUCLEOTIDE SEQUENCE</scope>
    <source>
        <strain evidence="3">KCTC 32255</strain>
    </source>
</reference>
<gene>
    <name evidence="3" type="ORF">GCM10011614_11120</name>
</gene>
<name>A0A918PC77_9SPHN</name>
<organism evidence="3 4">
    <name type="scientific">Novosphingobium colocasiae</name>
    <dbReference type="NCBI Taxonomy" id="1256513"/>
    <lineage>
        <taxon>Bacteria</taxon>
        <taxon>Pseudomonadati</taxon>
        <taxon>Pseudomonadota</taxon>
        <taxon>Alphaproteobacteria</taxon>
        <taxon>Sphingomonadales</taxon>
        <taxon>Sphingomonadaceae</taxon>
        <taxon>Novosphingobium</taxon>
    </lineage>
</organism>
<comment type="caution">
    <text evidence="3">The sequence shown here is derived from an EMBL/GenBank/DDBJ whole genome shotgun (WGS) entry which is preliminary data.</text>
</comment>
<dbReference type="EMBL" id="BMZA01000002">
    <property type="protein sequence ID" value="GGY97798.1"/>
    <property type="molecule type" value="Genomic_DNA"/>
</dbReference>
<dbReference type="SUPFAM" id="SSF48613">
    <property type="entry name" value="Heme oxygenase-like"/>
    <property type="match status" value="1"/>
</dbReference>
<evidence type="ECO:0000313" key="3">
    <source>
        <dbReference type="EMBL" id="GGY97798.1"/>
    </source>
</evidence>
<protein>
    <recommendedName>
        <fullName evidence="2">AMP-dependent synthetase/ligase domain-containing protein</fullName>
    </recommendedName>
</protein>
<keyword evidence="1" id="KW-0436">Ligase</keyword>
<dbReference type="Pfam" id="PF14518">
    <property type="entry name" value="Haem_oxygenas_2"/>
    <property type="match status" value="1"/>
</dbReference>
<reference evidence="3" key="1">
    <citation type="journal article" date="2014" name="Int. J. Syst. Evol. Microbiol.">
        <title>Complete genome sequence of Corynebacterium casei LMG S-19264T (=DSM 44701T), isolated from a smear-ripened cheese.</title>
        <authorList>
            <consortium name="US DOE Joint Genome Institute (JGI-PGF)"/>
            <person name="Walter F."/>
            <person name="Albersmeier A."/>
            <person name="Kalinowski J."/>
            <person name="Ruckert C."/>
        </authorList>
    </citation>
    <scope>NUCLEOTIDE SEQUENCE</scope>
    <source>
        <strain evidence="3">KCTC 32255</strain>
    </source>
</reference>
<evidence type="ECO:0000256" key="1">
    <source>
        <dbReference type="ARBA" id="ARBA00022598"/>
    </source>
</evidence>
<evidence type="ECO:0000259" key="2">
    <source>
        <dbReference type="Pfam" id="PF00501"/>
    </source>
</evidence>
<dbReference type="InterPro" id="IPR016084">
    <property type="entry name" value="Haem_Oase-like_multi-hlx"/>
</dbReference>
<proteinExistence type="predicted"/>
<dbReference type="Gene3D" id="1.20.910.10">
    <property type="entry name" value="Heme oxygenase-like"/>
    <property type="match status" value="1"/>
</dbReference>
<keyword evidence="4" id="KW-1185">Reference proteome</keyword>
<dbReference type="Pfam" id="PF23562">
    <property type="entry name" value="AMP-binding_C_3"/>
    <property type="match status" value="1"/>
</dbReference>
<dbReference type="Gene3D" id="3.30.300.30">
    <property type="match status" value="1"/>
</dbReference>
<dbReference type="PANTHER" id="PTHR43767">
    <property type="entry name" value="LONG-CHAIN-FATTY-ACID--COA LIGASE"/>
    <property type="match status" value="1"/>
</dbReference>
<dbReference type="InterPro" id="IPR000873">
    <property type="entry name" value="AMP-dep_synth/lig_dom"/>
</dbReference>
<dbReference type="InterPro" id="IPR042099">
    <property type="entry name" value="ANL_N_sf"/>
</dbReference>
<dbReference type="PANTHER" id="PTHR43767:SF8">
    <property type="entry name" value="LONG-CHAIN-FATTY-ACID--COA LIGASE"/>
    <property type="match status" value="1"/>
</dbReference>